<reference evidence="2 3" key="1">
    <citation type="submission" date="2015-10" db="EMBL/GenBank/DDBJ databases">
        <title>Draft genome sequence of Streptomyces canus DSM 40017, type strain for the species Streptomyces canus.</title>
        <authorList>
            <person name="Ruckert C."/>
            <person name="Winkler A."/>
            <person name="Kalinowski J."/>
            <person name="Kampfer P."/>
            <person name="Glaeser S."/>
        </authorList>
    </citation>
    <scope>NUCLEOTIDE SEQUENCE [LARGE SCALE GENOMIC DNA]</scope>
    <source>
        <strain evidence="2 3">DSM 40017</strain>
    </source>
</reference>
<dbReference type="Proteomes" id="UP000053669">
    <property type="component" value="Unassembled WGS sequence"/>
</dbReference>
<evidence type="ECO:0000313" key="3">
    <source>
        <dbReference type="Proteomes" id="UP000053669"/>
    </source>
</evidence>
<dbReference type="PANTHER" id="PTHR33164:SF43">
    <property type="entry name" value="HTH-TYPE TRANSCRIPTIONAL REPRESSOR YETL"/>
    <property type="match status" value="1"/>
</dbReference>
<sequence>MAGVSTPSLFDHPACVVTHLSAHVQEQLVEVLAPLGIHPRQFGLLDLLIEKDGLSQHQLAGPLNVHRNVMVGLVDELERRGLVERRRHPTDRRAHAVHVLPAGREMHTEAESLISGFETRLLGGLEPEEARTFVTLLKRVFAHAGLAGDLHPGLLTSEATLAESR</sequence>
<dbReference type="Pfam" id="PF01047">
    <property type="entry name" value="MarR"/>
    <property type="match status" value="1"/>
</dbReference>
<feature type="domain" description="HTH marR-type" evidence="1">
    <location>
        <begin position="1"/>
        <end position="142"/>
    </location>
</feature>
<evidence type="ECO:0000313" key="2">
    <source>
        <dbReference type="EMBL" id="KUN72084.1"/>
    </source>
</evidence>
<dbReference type="GO" id="GO:0006950">
    <property type="term" value="P:response to stress"/>
    <property type="evidence" value="ECO:0007669"/>
    <property type="project" value="TreeGrafter"/>
</dbReference>
<dbReference type="InterPro" id="IPR000835">
    <property type="entry name" value="HTH_MarR-typ"/>
</dbReference>
<dbReference type="Gene3D" id="1.10.10.10">
    <property type="entry name" value="Winged helix-like DNA-binding domain superfamily/Winged helix DNA-binding domain"/>
    <property type="match status" value="1"/>
</dbReference>
<dbReference type="PROSITE" id="PS50995">
    <property type="entry name" value="HTH_MARR_2"/>
    <property type="match status" value="1"/>
</dbReference>
<dbReference type="InterPro" id="IPR036390">
    <property type="entry name" value="WH_DNA-bd_sf"/>
</dbReference>
<dbReference type="PANTHER" id="PTHR33164">
    <property type="entry name" value="TRANSCRIPTIONAL REGULATOR, MARR FAMILY"/>
    <property type="match status" value="1"/>
</dbReference>
<dbReference type="InterPro" id="IPR039422">
    <property type="entry name" value="MarR/SlyA-like"/>
</dbReference>
<gene>
    <name evidence="2" type="ORF">AQJ46_13740</name>
</gene>
<evidence type="ECO:0000259" key="1">
    <source>
        <dbReference type="PROSITE" id="PS50995"/>
    </source>
</evidence>
<dbReference type="SUPFAM" id="SSF46785">
    <property type="entry name" value="Winged helix' DNA-binding domain"/>
    <property type="match status" value="1"/>
</dbReference>
<dbReference type="SMART" id="SM00347">
    <property type="entry name" value="HTH_MARR"/>
    <property type="match status" value="1"/>
</dbReference>
<protein>
    <submittedName>
        <fullName evidence="2">MarR family transcriptional regulator</fullName>
    </submittedName>
</protein>
<dbReference type="PRINTS" id="PR00598">
    <property type="entry name" value="HTHMARR"/>
</dbReference>
<dbReference type="GO" id="GO:0003700">
    <property type="term" value="F:DNA-binding transcription factor activity"/>
    <property type="evidence" value="ECO:0007669"/>
    <property type="project" value="InterPro"/>
</dbReference>
<name>A0A101SD57_9ACTN</name>
<dbReference type="EMBL" id="LMWU01000015">
    <property type="protein sequence ID" value="KUN72084.1"/>
    <property type="molecule type" value="Genomic_DNA"/>
</dbReference>
<dbReference type="InterPro" id="IPR036388">
    <property type="entry name" value="WH-like_DNA-bd_sf"/>
</dbReference>
<dbReference type="STRING" id="58343.AQJ46_13740"/>
<comment type="caution">
    <text evidence="2">The sequence shown here is derived from an EMBL/GenBank/DDBJ whole genome shotgun (WGS) entry which is preliminary data.</text>
</comment>
<dbReference type="AlphaFoldDB" id="A0A101SD57"/>
<proteinExistence type="predicted"/>
<organism evidence="2 3">
    <name type="scientific">Streptomyces canus</name>
    <dbReference type="NCBI Taxonomy" id="58343"/>
    <lineage>
        <taxon>Bacteria</taxon>
        <taxon>Bacillati</taxon>
        <taxon>Actinomycetota</taxon>
        <taxon>Actinomycetes</taxon>
        <taxon>Kitasatosporales</taxon>
        <taxon>Streptomycetaceae</taxon>
        <taxon>Streptomyces</taxon>
        <taxon>Streptomyces aurantiacus group</taxon>
    </lineage>
</organism>
<accession>A0A101SD57</accession>